<protein>
    <submittedName>
        <fullName evidence="10">S8 family serine peptidase</fullName>
    </submittedName>
</protein>
<dbReference type="InterPro" id="IPR023828">
    <property type="entry name" value="Peptidase_S8_Ser-AS"/>
</dbReference>
<keyword evidence="4 6" id="KW-0378">Hydrolase</keyword>
<dbReference type="PANTHER" id="PTHR43399">
    <property type="entry name" value="SUBTILISIN-RELATED"/>
    <property type="match status" value="1"/>
</dbReference>
<organism evidence="10 11">
    <name type="scientific">Flavobacterium proteolyticum</name>
    <dbReference type="NCBI Taxonomy" id="2911683"/>
    <lineage>
        <taxon>Bacteria</taxon>
        <taxon>Pseudomonadati</taxon>
        <taxon>Bacteroidota</taxon>
        <taxon>Flavobacteriia</taxon>
        <taxon>Flavobacteriales</taxon>
        <taxon>Flavobacteriaceae</taxon>
        <taxon>Flavobacterium</taxon>
    </lineage>
</organism>
<dbReference type="Pfam" id="PF00082">
    <property type="entry name" value="Peptidase_S8"/>
    <property type="match status" value="1"/>
</dbReference>
<dbReference type="RefSeq" id="WP_194093592.1">
    <property type="nucleotide sequence ID" value="NZ_JADFTZ010000001.1"/>
</dbReference>
<evidence type="ECO:0000256" key="4">
    <source>
        <dbReference type="ARBA" id="ARBA00022801"/>
    </source>
</evidence>
<evidence type="ECO:0000256" key="2">
    <source>
        <dbReference type="ARBA" id="ARBA00022670"/>
    </source>
</evidence>
<dbReference type="NCBIfam" id="TIGR04183">
    <property type="entry name" value="Por_Secre_tail"/>
    <property type="match status" value="1"/>
</dbReference>
<keyword evidence="2 6" id="KW-0645">Protease</keyword>
<dbReference type="SUPFAM" id="SSF52743">
    <property type="entry name" value="Subtilisin-like"/>
    <property type="match status" value="1"/>
</dbReference>
<evidence type="ECO:0000256" key="3">
    <source>
        <dbReference type="ARBA" id="ARBA00022729"/>
    </source>
</evidence>
<evidence type="ECO:0000256" key="1">
    <source>
        <dbReference type="ARBA" id="ARBA00011073"/>
    </source>
</evidence>
<dbReference type="SUPFAM" id="SSF49265">
    <property type="entry name" value="Fibronectin type III"/>
    <property type="match status" value="1"/>
</dbReference>
<dbReference type="Proteomes" id="UP000656274">
    <property type="component" value="Unassembled WGS sequence"/>
</dbReference>
<dbReference type="InterPro" id="IPR015500">
    <property type="entry name" value="Peptidase_S8_subtilisin-rel"/>
</dbReference>
<evidence type="ECO:0000256" key="6">
    <source>
        <dbReference type="PROSITE-ProRule" id="PRU01240"/>
    </source>
</evidence>
<evidence type="ECO:0000259" key="8">
    <source>
        <dbReference type="PROSITE" id="PS50853"/>
    </source>
</evidence>
<dbReference type="PROSITE" id="PS00137">
    <property type="entry name" value="SUBTILASE_HIS"/>
    <property type="match status" value="1"/>
</dbReference>
<gene>
    <name evidence="10" type="ORF">IM755_03195</name>
</gene>
<feature type="domain" description="P/Homo B" evidence="9">
    <location>
        <begin position="745"/>
        <end position="899"/>
    </location>
</feature>
<feature type="active site" description="Charge relay system" evidence="6">
    <location>
        <position position="157"/>
    </location>
</feature>
<dbReference type="InterPro" id="IPR008979">
    <property type="entry name" value="Galactose-bd-like_sf"/>
</dbReference>
<dbReference type="PROSITE" id="PS00138">
    <property type="entry name" value="SUBTILASE_SER"/>
    <property type="match status" value="1"/>
</dbReference>
<keyword evidence="3" id="KW-0732">Signal</keyword>
<dbReference type="PROSITE" id="PS51829">
    <property type="entry name" value="P_HOMO_B"/>
    <property type="match status" value="1"/>
</dbReference>
<dbReference type="SUPFAM" id="SSF49785">
    <property type="entry name" value="Galactose-binding domain-like"/>
    <property type="match status" value="2"/>
</dbReference>
<dbReference type="Gene3D" id="2.60.120.260">
    <property type="entry name" value="Galactose-binding domain-like"/>
    <property type="match status" value="1"/>
</dbReference>
<feature type="active site" description="Charge relay system" evidence="6">
    <location>
        <position position="349"/>
    </location>
</feature>
<sequence>MKKQQLFASFFAFFCTFSFSQTKEDVAKITKDYDVEKIQQKITYFQKLEETERAKAIEVANKNGWPIIIKGENGSFQELMKLTPDGFPVYYATTNVAAARSTRANFLNTGGGLGLTLDGQGMVARVWDGGTVRRSHSGFGGRVTTVDDVSGTTYSDHGTHVTGTILALPWNAGSASVKGMATLATARTFYWDNDESEALSEVLGGMLISNHSYGVPITSGTTSLPAWYIGAYTDAAQGWDEIAYLSPYYLPVMSAGNDGGNNNNTNPIAAGYDKLTGNKTSKNTLIVANANDAVINADGSLSSVSINASSSQGPTDDRRIKPDITGNGTGLTSTISTSNTATASYSGTSMASPNVAGTLLLVQQHNKNLTNSFMKSATLRGLACHTADDAGNVGPDAKFGWGLLNAKKAVETITGNGLTSWVSENNLTQGQTFTMTVKSTGGASNPLVASITWTDLPGTANNGTLGDNYAVPVLVNDLDIRVTKDGTTTFYPWKLQSSPTALAVRTGDNNVDNIEVVRIDTPAAGDYVITVTHKGTLVTGAQNYSLVVTGITSNFALISKSDDLIVCSNQDAVYTFDYKQSGSMTTTFSAVGLPSGATATFSPSSLSANGTVTMTVSGLASVQPGNYTVGITGSNGTEVETRFKQLKIYSPTFQPTVLTSPASGQNSVATSVFFNWNSDINVETYNLQVSTQSNFASLISNVNTVENSYLVTGLTPETTYYWRVVPSNRCGTAAASSSIVNNFRTGIVTCGNTFTATDFTNATIGATANSIATVPIVVTGGLTIGDINVSIDITHTYIQDMKYYLEGPAAIGSPIITLFDEPCGDNDDIICTLDDAGVNFTCGTGIPSITGTVKPVGYLTNLNNLPADGTWILRVVDSYNGDSGAINAVSLSICNIAQSLSTPSNALAEIKVYPNPTKGILNINLASDTFGESTYILYDVQGRQVVTKKSSNAIETLNVENLSEGIYMLTIENDLGKTTRKVVINK</sequence>
<dbReference type="InterPro" id="IPR000209">
    <property type="entry name" value="Peptidase_S8/S53_dom"/>
</dbReference>
<dbReference type="PANTHER" id="PTHR43399:SF4">
    <property type="entry name" value="CELL WALL-ASSOCIATED PROTEASE"/>
    <property type="match status" value="1"/>
</dbReference>
<dbReference type="InterPro" id="IPR026444">
    <property type="entry name" value="Secre_tail"/>
</dbReference>
<evidence type="ECO:0000256" key="5">
    <source>
        <dbReference type="ARBA" id="ARBA00022825"/>
    </source>
</evidence>
<reference evidence="10 11" key="1">
    <citation type="submission" date="2020-10" db="EMBL/GenBank/DDBJ databases">
        <title>The genome sequence of Flavobacterium aquaticum 1Y8A.</title>
        <authorList>
            <person name="Liu Y."/>
        </authorList>
    </citation>
    <scope>NUCLEOTIDE SEQUENCE [LARGE SCALE GENOMIC DNA]</scope>
    <source>
        <strain evidence="10 11">1Y8A</strain>
    </source>
</reference>
<proteinExistence type="inferred from homology"/>
<evidence type="ECO:0000313" key="11">
    <source>
        <dbReference type="Proteomes" id="UP000656274"/>
    </source>
</evidence>
<dbReference type="Pfam" id="PF18962">
    <property type="entry name" value="Por_Secre_tail"/>
    <property type="match status" value="1"/>
</dbReference>
<dbReference type="InterPro" id="IPR002884">
    <property type="entry name" value="P_dom"/>
</dbReference>
<feature type="region of interest" description="Disordered" evidence="7">
    <location>
        <begin position="306"/>
        <end position="335"/>
    </location>
</feature>
<dbReference type="PRINTS" id="PR00723">
    <property type="entry name" value="SUBTILISIN"/>
</dbReference>
<comment type="caution">
    <text evidence="10">The sequence shown here is derived from an EMBL/GenBank/DDBJ whole genome shotgun (WGS) entry which is preliminary data.</text>
</comment>
<keyword evidence="11" id="KW-1185">Reference proteome</keyword>
<feature type="active site" description="Charge relay system" evidence="6">
    <location>
        <position position="128"/>
    </location>
</feature>
<dbReference type="PROSITE" id="PS51892">
    <property type="entry name" value="SUBTILASE"/>
    <property type="match status" value="1"/>
</dbReference>
<feature type="domain" description="Fibronectin type-III" evidence="8">
    <location>
        <begin position="654"/>
        <end position="748"/>
    </location>
</feature>
<name>A0ABR9WP68_9FLAO</name>
<comment type="similarity">
    <text evidence="1 6">Belongs to the peptidase S8 family.</text>
</comment>
<dbReference type="PROSITE" id="PS50853">
    <property type="entry name" value="FN3"/>
    <property type="match status" value="1"/>
</dbReference>
<dbReference type="EMBL" id="JADFTZ010000001">
    <property type="protein sequence ID" value="MBE9575704.1"/>
    <property type="molecule type" value="Genomic_DNA"/>
</dbReference>
<dbReference type="Gene3D" id="3.40.50.200">
    <property type="entry name" value="Peptidase S8/S53 domain"/>
    <property type="match status" value="1"/>
</dbReference>
<dbReference type="InterPro" id="IPR036116">
    <property type="entry name" value="FN3_sf"/>
</dbReference>
<evidence type="ECO:0000256" key="7">
    <source>
        <dbReference type="SAM" id="MobiDB-lite"/>
    </source>
</evidence>
<dbReference type="InterPro" id="IPR036852">
    <property type="entry name" value="Peptidase_S8/S53_dom_sf"/>
</dbReference>
<accession>A0ABR9WP68</accession>
<keyword evidence="5 6" id="KW-0720">Serine protease</keyword>
<dbReference type="Gene3D" id="2.60.40.10">
    <property type="entry name" value="Immunoglobulins"/>
    <property type="match status" value="1"/>
</dbReference>
<dbReference type="InterPro" id="IPR051048">
    <property type="entry name" value="Peptidase_S8/S53_subtilisin"/>
</dbReference>
<dbReference type="InterPro" id="IPR022398">
    <property type="entry name" value="Peptidase_S8_His-AS"/>
</dbReference>
<dbReference type="Gene3D" id="2.60.120.380">
    <property type="match status" value="1"/>
</dbReference>
<evidence type="ECO:0000313" key="10">
    <source>
        <dbReference type="EMBL" id="MBE9575704.1"/>
    </source>
</evidence>
<dbReference type="InterPro" id="IPR013783">
    <property type="entry name" value="Ig-like_fold"/>
</dbReference>
<dbReference type="InterPro" id="IPR003961">
    <property type="entry name" value="FN3_dom"/>
</dbReference>
<evidence type="ECO:0000259" key="9">
    <source>
        <dbReference type="PROSITE" id="PS51829"/>
    </source>
</evidence>